<dbReference type="InterPro" id="IPR005490">
    <property type="entry name" value="LD_TPept_cat_dom"/>
</dbReference>
<dbReference type="KEGG" id="lse:F1C12_20245"/>
<dbReference type="InterPro" id="IPR038063">
    <property type="entry name" value="Transpep_catalytic_dom"/>
</dbReference>
<dbReference type="Pfam" id="PF03734">
    <property type="entry name" value="YkuD"/>
    <property type="match status" value="1"/>
</dbReference>
<evidence type="ECO:0000256" key="3">
    <source>
        <dbReference type="ARBA" id="ARBA00022960"/>
    </source>
</evidence>
<evidence type="ECO:0000313" key="10">
    <source>
        <dbReference type="Proteomes" id="UP000515511"/>
    </source>
</evidence>
<feature type="domain" description="L,D-TPase catalytic" evidence="8">
    <location>
        <begin position="164"/>
        <end position="288"/>
    </location>
</feature>
<evidence type="ECO:0000256" key="6">
    <source>
        <dbReference type="PROSITE-ProRule" id="PRU01373"/>
    </source>
</evidence>
<dbReference type="AlphaFoldDB" id="A0A7G6YFE9"/>
<dbReference type="PROSITE" id="PS52029">
    <property type="entry name" value="LD_TPASE"/>
    <property type="match status" value="1"/>
</dbReference>
<dbReference type="GO" id="GO:0005576">
    <property type="term" value="C:extracellular region"/>
    <property type="evidence" value="ECO:0007669"/>
    <property type="project" value="TreeGrafter"/>
</dbReference>
<dbReference type="GO" id="GO:0016740">
    <property type="term" value="F:transferase activity"/>
    <property type="evidence" value="ECO:0007669"/>
    <property type="project" value="UniProtKB-KW"/>
</dbReference>
<dbReference type="PANTHER" id="PTHR30582:SF2">
    <property type="entry name" value="L,D-TRANSPEPTIDASE YCIB-RELATED"/>
    <property type="match status" value="1"/>
</dbReference>
<evidence type="ECO:0000256" key="5">
    <source>
        <dbReference type="ARBA" id="ARBA00023316"/>
    </source>
</evidence>
<feature type="chain" id="PRO_5038875686" evidence="7">
    <location>
        <begin position="20"/>
        <end position="289"/>
    </location>
</feature>
<evidence type="ECO:0000256" key="1">
    <source>
        <dbReference type="ARBA" id="ARBA00004752"/>
    </source>
</evidence>
<evidence type="ECO:0000256" key="7">
    <source>
        <dbReference type="SAM" id="SignalP"/>
    </source>
</evidence>
<keyword evidence="5 6" id="KW-0961">Cell wall biogenesis/degradation</keyword>
<sequence>MKRTLAASGAALLALVALAACSPATPGATTTPTATRTPAAGPALPPALTPSAIAALAATEYDAVIPGLLAAPAEPRITGASTVAFDTPVYGADFTTAVARIPAKDFLGKPTVVVPVMTKGDWSMVLTASRQILPSQAGDGASAPAQTAAWVPTSALTATGSLPHRVVVSVSAQTLTITDAKGKAEQSFPVGVGTAETPTPTGATGYLQARYLDPAQGQSTHRIQLTSLHATAADEPYGGSDGGSDGGLIGIHYQDIASGAVSHGCVRLGADAIAAVDALKLGTPVTVVG</sequence>
<dbReference type="EMBL" id="CP043641">
    <property type="protein sequence ID" value="QNE37214.1"/>
    <property type="molecule type" value="Genomic_DNA"/>
</dbReference>
<gene>
    <name evidence="9" type="ORF">F1C12_20245</name>
</gene>
<keyword evidence="4 6" id="KW-0573">Peptidoglycan synthesis</keyword>
<evidence type="ECO:0000256" key="2">
    <source>
        <dbReference type="ARBA" id="ARBA00022679"/>
    </source>
</evidence>
<accession>A0A7G6YFE9</accession>
<dbReference type="PANTHER" id="PTHR30582">
    <property type="entry name" value="L,D-TRANSPEPTIDASE"/>
    <property type="match status" value="1"/>
</dbReference>
<dbReference type="InterPro" id="IPR050979">
    <property type="entry name" value="LD-transpeptidase"/>
</dbReference>
<proteinExistence type="predicted"/>
<reference evidence="10" key="1">
    <citation type="submission" date="2019-09" db="EMBL/GenBank/DDBJ databases">
        <title>Antimicrobial potential of Antarctic Bacteria.</title>
        <authorList>
            <person name="Benaud N."/>
            <person name="Edwards R.J."/>
            <person name="Ferrari B.C."/>
        </authorList>
    </citation>
    <scope>NUCLEOTIDE SEQUENCE [LARGE SCALE GENOMIC DNA]</scope>
    <source>
        <strain evidence="10">INR9</strain>
    </source>
</reference>
<comment type="pathway">
    <text evidence="1 6">Cell wall biogenesis; peptidoglycan biosynthesis.</text>
</comment>
<keyword evidence="2" id="KW-0808">Transferase</keyword>
<dbReference type="CDD" id="cd16913">
    <property type="entry name" value="YkuD_like"/>
    <property type="match status" value="1"/>
</dbReference>
<protein>
    <submittedName>
        <fullName evidence="9">Murein L,D-transpeptidase</fullName>
    </submittedName>
</protein>
<dbReference type="Gene3D" id="2.40.440.10">
    <property type="entry name" value="L,D-transpeptidase catalytic domain-like"/>
    <property type="match status" value="1"/>
</dbReference>
<dbReference type="GO" id="GO:0018104">
    <property type="term" value="P:peptidoglycan-protein cross-linking"/>
    <property type="evidence" value="ECO:0007669"/>
    <property type="project" value="TreeGrafter"/>
</dbReference>
<dbReference type="GO" id="GO:0071972">
    <property type="term" value="F:peptidoglycan L,D-transpeptidase activity"/>
    <property type="evidence" value="ECO:0007669"/>
    <property type="project" value="TreeGrafter"/>
</dbReference>
<organism evidence="9 10">
    <name type="scientific">Leifsonia shinshuensis</name>
    <dbReference type="NCBI Taxonomy" id="150026"/>
    <lineage>
        <taxon>Bacteria</taxon>
        <taxon>Bacillati</taxon>
        <taxon>Actinomycetota</taxon>
        <taxon>Actinomycetes</taxon>
        <taxon>Micrococcales</taxon>
        <taxon>Microbacteriaceae</taxon>
        <taxon>Leifsonia</taxon>
    </lineage>
</organism>
<dbReference type="GO" id="GO:0008360">
    <property type="term" value="P:regulation of cell shape"/>
    <property type="evidence" value="ECO:0007669"/>
    <property type="project" value="UniProtKB-UniRule"/>
</dbReference>
<name>A0A7G6YFE9_9MICO</name>
<keyword evidence="7" id="KW-0732">Signal</keyword>
<dbReference type="UniPathway" id="UPA00219"/>
<evidence type="ECO:0000259" key="8">
    <source>
        <dbReference type="PROSITE" id="PS52029"/>
    </source>
</evidence>
<dbReference type="PROSITE" id="PS51257">
    <property type="entry name" value="PROKAR_LIPOPROTEIN"/>
    <property type="match status" value="1"/>
</dbReference>
<dbReference type="RefSeq" id="WP_185276622.1">
    <property type="nucleotide sequence ID" value="NZ_CP043641.1"/>
</dbReference>
<feature type="active site" description="Proton donor/acceptor" evidence="6">
    <location>
        <position position="252"/>
    </location>
</feature>
<feature type="active site" description="Nucleophile" evidence="6">
    <location>
        <position position="265"/>
    </location>
</feature>
<dbReference type="Proteomes" id="UP000515511">
    <property type="component" value="Chromosome"/>
</dbReference>
<evidence type="ECO:0000313" key="9">
    <source>
        <dbReference type="EMBL" id="QNE37214.1"/>
    </source>
</evidence>
<evidence type="ECO:0000256" key="4">
    <source>
        <dbReference type="ARBA" id="ARBA00022984"/>
    </source>
</evidence>
<feature type="signal peptide" evidence="7">
    <location>
        <begin position="1"/>
        <end position="19"/>
    </location>
</feature>
<dbReference type="GO" id="GO:0071555">
    <property type="term" value="P:cell wall organization"/>
    <property type="evidence" value="ECO:0007669"/>
    <property type="project" value="UniProtKB-UniRule"/>
</dbReference>
<dbReference type="SUPFAM" id="SSF141523">
    <property type="entry name" value="L,D-transpeptidase catalytic domain-like"/>
    <property type="match status" value="1"/>
</dbReference>
<keyword evidence="3 6" id="KW-0133">Cell shape</keyword>